<dbReference type="SUPFAM" id="SSF141523">
    <property type="entry name" value="L,D-transpeptidase catalytic domain-like"/>
    <property type="match status" value="1"/>
</dbReference>
<dbReference type="GO" id="GO:0018104">
    <property type="term" value="P:peptidoglycan-protein cross-linking"/>
    <property type="evidence" value="ECO:0007669"/>
    <property type="project" value="TreeGrafter"/>
</dbReference>
<evidence type="ECO:0000256" key="5">
    <source>
        <dbReference type="ARBA" id="ARBA00022801"/>
    </source>
</evidence>
<dbReference type="InterPro" id="IPR005490">
    <property type="entry name" value="LD_TPept_cat_dom"/>
</dbReference>
<evidence type="ECO:0000256" key="7">
    <source>
        <dbReference type="ARBA" id="ARBA00022984"/>
    </source>
</evidence>
<dbReference type="PROSITE" id="PS51257">
    <property type="entry name" value="PROKAR_LIPOPROTEIN"/>
    <property type="match status" value="1"/>
</dbReference>
<evidence type="ECO:0000256" key="8">
    <source>
        <dbReference type="ARBA" id="ARBA00023316"/>
    </source>
</evidence>
<dbReference type="InterPro" id="IPR038063">
    <property type="entry name" value="Transpep_catalytic_dom"/>
</dbReference>
<dbReference type="InterPro" id="IPR050979">
    <property type="entry name" value="LD-transpeptidase"/>
</dbReference>
<organism evidence="11 12">
    <name type="scientific">Zhengella mangrovi</name>
    <dbReference type="NCBI Taxonomy" id="1982044"/>
    <lineage>
        <taxon>Bacteria</taxon>
        <taxon>Pseudomonadati</taxon>
        <taxon>Pseudomonadota</taxon>
        <taxon>Alphaproteobacteria</taxon>
        <taxon>Hyphomicrobiales</taxon>
        <taxon>Notoacmeibacteraceae</taxon>
        <taxon>Zhengella</taxon>
    </lineage>
</organism>
<dbReference type="GO" id="GO:0071972">
    <property type="term" value="F:peptidoglycan L,D-transpeptidase activity"/>
    <property type="evidence" value="ECO:0007669"/>
    <property type="project" value="TreeGrafter"/>
</dbReference>
<keyword evidence="5" id="KW-0378">Hydrolase</keyword>
<feature type="active site" description="Proton donor/acceptor" evidence="9">
    <location>
        <position position="203"/>
    </location>
</feature>
<accession>A0A2G1QI80</accession>
<keyword evidence="6 9" id="KW-0133">Cell shape</keyword>
<proteinExistence type="inferred from homology"/>
<dbReference type="GO" id="GO:0016757">
    <property type="term" value="F:glycosyltransferase activity"/>
    <property type="evidence" value="ECO:0007669"/>
    <property type="project" value="UniProtKB-KW"/>
</dbReference>
<dbReference type="PANTHER" id="PTHR30582">
    <property type="entry name" value="L,D-TRANSPEPTIDASE"/>
    <property type="match status" value="1"/>
</dbReference>
<keyword evidence="7 9" id="KW-0573">Peptidoglycan synthesis</keyword>
<keyword evidence="8 9" id="KW-0961">Cell wall biogenesis/degradation</keyword>
<evidence type="ECO:0000256" key="1">
    <source>
        <dbReference type="ARBA" id="ARBA00004752"/>
    </source>
</evidence>
<dbReference type="RefSeq" id="WP_099308300.1">
    <property type="nucleotide sequence ID" value="NZ_PDVP01000018.1"/>
</dbReference>
<dbReference type="InterPro" id="IPR006311">
    <property type="entry name" value="TAT_signal"/>
</dbReference>
<dbReference type="AlphaFoldDB" id="A0A2G1QI80"/>
<reference evidence="11 12" key="1">
    <citation type="submission" date="2017-10" db="EMBL/GenBank/DDBJ databases">
        <title>Sedimentibacterium mangrovi gen. nov., sp. nov., a novel member of family Phyllobacteriacea isolated from mangrove sediment.</title>
        <authorList>
            <person name="Liao H."/>
            <person name="Tian Y."/>
        </authorList>
    </citation>
    <scope>NUCLEOTIDE SEQUENCE [LARGE SCALE GENOMIC DNA]</scope>
    <source>
        <strain evidence="11 12">X9-2-2</strain>
    </source>
</reference>
<comment type="pathway">
    <text evidence="1 9">Cell wall biogenesis; peptidoglycan biosynthesis.</text>
</comment>
<dbReference type="GO" id="GO:0005576">
    <property type="term" value="C:extracellular region"/>
    <property type="evidence" value="ECO:0007669"/>
    <property type="project" value="TreeGrafter"/>
</dbReference>
<dbReference type="CDD" id="cd16913">
    <property type="entry name" value="YkuD_like"/>
    <property type="match status" value="1"/>
</dbReference>
<evidence type="ECO:0000313" key="12">
    <source>
        <dbReference type="Proteomes" id="UP000221168"/>
    </source>
</evidence>
<feature type="domain" description="L,D-TPase catalytic" evidence="10">
    <location>
        <begin position="96"/>
        <end position="243"/>
    </location>
</feature>
<dbReference type="GO" id="GO:0008360">
    <property type="term" value="P:regulation of cell shape"/>
    <property type="evidence" value="ECO:0007669"/>
    <property type="project" value="UniProtKB-UniRule"/>
</dbReference>
<dbReference type="Gene3D" id="2.40.440.10">
    <property type="entry name" value="L,D-transpeptidase catalytic domain-like"/>
    <property type="match status" value="1"/>
</dbReference>
<gene>
    <name evidence="11" type="ORF">CSC94_20775</name>
</gene>
<evidence type="ECO:0000259" key="10">
    <source>
        <dbReference type="PROSITE" id="PS52029"/>
    </source>
</evidence>
<name>A0A2G1QI80_9HYPH</name>
<evidence type="ECO:0000256" key="2">
    <source>
        <dbReference type="ARBA" id="ARBA00005992"/>
    </source>
</evidence>
<protein>
    <submittedName>
        <fullName evidence="11">L,D-transpeptidase</fullName>
    </submittedName>
</protein>
<keyword evidence="3" id="KW-0328">Glycosyltransferase</keyword>
<keyword evidence="12" id="KW-1185">Reference proteome</keyword>
<comment type="similarity">
    <text evidence="2">Belongs to the YkuD family.</text>
</comment>
<dbReference type="GO" id="GO:0071555">
    <property type="term" value="P:cell wall organization"/>
    <property type="evidence" value="ECO:0007669"/>
    <property type="project" value="UniProtKB-UniRule"/>
</dbReference>
<dbReference type="PANTHER" id="PTHR30582:SF24">
    <property type="entry name" value="L,D-TRANSPEPTIDASE ERFK_SRFK-RELATED"/>
    <property type="match status" value="1"/>
</dbReference>
<evidence type="ECO:0000313" key="11">
    <source>
        <dbReference type="EMBL" id="PHP65154.1"/>
    </source>
</evidence>
<comment type="caution">
    <text evidence="11">The sequence shown here is derived from an EMBL/GenBank/DDBJ whole genome shotgun (WGS) entry which is preliminary data.</text>
</comment>
<dbReference type="PROSITE" id="PS52029">
    <property type="entry name" value="LD_TPASE"/>
    <property type="match status" value="1"/>
</dbReference>
<dbReference type="PROSITE" id="PS51318">
    <property type="entry name" value="TAT"/>
    <property type="match status" value="1"/>
</dbReference>
<dbReference type="Pfam" id="PF03734">
    <property type="entry name" value="YkuD"/>
    <property type="match status" value="1"/>
</dbReference>
<dbReference type="OrthoDB" id="8478453at2"/>
<evidence type="ECO:0000256" key="9">
    <source>
        <dbReference type="PROSITE-ProRule" id="PRU01373"/>
    </source>
</evidence>
<sequence>MNDLKATLSRRRLLAGAGSVAALALSGCSTTRTRTRSVEPVAPPAPKAPVIGLAEPALMYAPVEDNGFKVPGVPWQKVPRQFRRQLVPNLTGEPAGMLIVDTNNHFVYFTQDDGMAMRYGVGLGREGFEWTGRGYIERKAVWPKWHPPEEMIAREPKLEKYRTTYDKENDQWLGGMDGGPMNPLGARALYIYEDGKDTLYRLHGSPEWWSIGKNVSSGCVRLMNQDIIDLYNRVPEQTPILVTNTLAAPVS</sequence>
<evidence type="ECO:0000256" key="4">
    <source>
        <dbReference type="ARBA" id="ARBA00022679"/>
    </source>
</evidence>
<dbReference type="EMBL" id="PDVP01000018">
    <property type="protein sequence ID" value="PHP65154.1"/>
    <property type="molecule type" value="Genomic_DNA"/>
</dbReference>
<dbReference type="UniPathway" id="UPA00219"/>
<keyword evidence="4" id="KW-0808">Transferase</keyword>
<evidence type="ECO:0000256" key="3">
    <source>
        <dbReference type="ARBA" id="ARBA00022676"/>
    </source>
</evidence>
<feature type="active site" description="Nucleophile" evidence="9">
    <location>
        <position position="219"/>
    </location>
</feature>
<evidence type="ECO:0000256" key="6">
    <source>
        <dbReference type="ARBA" id="ARBA00022960"/>
    </source>
</evidence>
<dbReference type="Proteomes" id="UP000221168">
    <property type="component" value="Unassembled WGS sequence"/>
</dbReference>